<name>A0A0A9AUU4_ARUDO</name>
<proteinExistence type="predicted"/>
<protein>
    <submittedName>
        <fullName evidence="1">Uncharacterized protein</fullName>
    </submittedName>
</protein>
<accession>A0A0A9AUU4</accession>
<reference evidence="1" key="2">
    <citation type="journal article" date="2015" name="Data Brief">
        <title>Shoot transcriptome of the giant reed, Arundo donax.</title>
        <authorList>
            <person name="Barrero R.A."/>
            <person name="Guerrero F.D."/>
            <person name="Moolhuijzen P."/>
            <person name="Goolsby J.A."/>
            <person name="Tidwell J."/>
            <person name="Bellgard S.E."/>
            <person name="Bellgard M.I."/>
        </authorList>
    </citation>
    <scope>NUCLEOTIDE SEQUENCE</scope>
    <source>
        <tissue evidence="1">Shoot tissue taken approximately 20 cm above the soil surface</tissue>
    </source>
</reference>
<dbReference type="AlphaFoldDB" id="A0A0A9AUU4"/>
<evidence type="ECO:0000313" key="1">
    <source>
        <dbReference type="EMBL" id="JAD52665.1"/>
    </source>
</evidence>
<dbReference type="EMBL" id="GBRH01245230">
    <property type="protein sequence ID" value="JAD52665.1"/>
    <property type="molecule type" value="Transcribed_RNA"/>
</dbReference>
<sequence>MQTLLTASTLDLHGHAHLFNIDELMPESV</sequence>
<organism evidence="1">
    <name type="scientific">Arundo donax</name>
    <name type="common">Giant reed</name>
    <name type="synonym">Donax arundinaceus</name>
    <dbReference type="NCBI Taxonomy" id="35708"/>
    <lineage>
        <taxon>Eukaryota</taxon>
        <taxon>Viridiplantae</taxon>
        <taxon>Streptophyta</taxon>
        <taxon>Embryophyta</taxon>
        <taxon>Tracheophyta</taxon>
        <taxon>Spermatophyta</taxon>
        <taxon>Magnoliopsida</taxon>
        <taxon>Liliopsida</taxon>
        <taxon>Poales</taxon>
        <taxon>Poaceae</taxon>
        <taxon>PACMAD clade</taxon>
        <taxon>Arundinoideae</taxon>
        <taxon>Arundineae</taxon>
        <taxon>Arundo</taxon>
    </lineage>
</organism>
<reference evidence="1" key="1">
    <citation type="submission" date="2014-09" db="EMBL/GenBank/DDBJ databases">
        <authorList>
            <person name="Magalhaes I.L.F."/>
            <person name="Oliveira U."/>
            <person name="Santos F.R."/>
            <person name="Vidigal T.H.D.A."/>
            <person name="Brescovit A.D."/>
            <person name="Santos A.J."/>
        </authorList>
    </citation>
    <scope>NUCLEOTIDE SEQUENCE</scope>
    <source>
        <tissue evidence="1">Shoot tissue taken approximately 20 cm above the soil surface</tissue>
    </source>
</reference>